<evidence type="ECO:0000313" key="2">
    <source>
        <dbReference type="Proteomes" id="UP000003505"/>
    </source>
</evidence>
<dbReference type="AlphaFoldDB" id="C9LW39"/>
<sequence length="41" mass="4633">MSEEERIENVAFQGLPYGMCGSFLLCARPSRWRGALLCDIL</sequence>
<protein>
    <submittedName>
        <fullName evidence="1">Uncharacterized protein</fullName>
    </submittedName>
</protein>
<evidence type="ECO:0000313" key="1">
    <source>
        <dbReference type="EMBL" id="EEX76942.1"/>
    </source>
</evidence>
<gene>
    <name evidence="1" type="ORF">SELSPUOL_01691</name>
</gene>
<proteinExistence type="predicted"/>
<name>C9LW39_SELS3</name>
<accession>C9LW39</accession>
<comment type="caution">
    <text evidence="1">The sequence shown here is derived from an EMBL/GenBank/DDBJ whole genome shotgun (WGS) entry which is preliminary data.</text>
</comment>
<dbReference type="Proteomes" id="UP000003505">
    <property type="component" value="Unassembled WGS sequence"/>
</dbReference>
<organism evidence="1 2">
    <name type="scientific">Selenomonas sputigena (strain ATCC 35185 / DSM 20758 / CCUG 44933 / VPI D19B-28)</name>
    <dbReference type="NCBI Taxonomy" id="546271"/>
    <lineage>
        <taxon>Bacteria</taxon>
        <taxon>Bacillati</taxon>
        <taxon>Bacillota</taxon>
        <taxon>Negativicutes</taxon>
        <taxon>Selenomonadales</taxon>
        <taxon>Selenomonadaceae</taxon>
        <taxon>Selenomonas</taxon>
    </lineage>
</organism>
<reference evidence="1 2" key="1">
    <citation type="submission" date="2009-09" db="EMBL/GenBank/DDBJ databases">
        <authorList>
            <person name="Weinstock G."/>
            <person name="Sodergren E."/>
            <person name="Clifton S."/>
            <person name="Fulton L."/>
            <person name="Fulton B."/>
            <person name="Courtney L."/>
            <person name="Fronick C."/>
            <person name="Harrison M."/>
            <person name="Strong C."/>
            <person name="Farmer C."/>
            <person name="Delahaunty K."/>
            <person name="Markovic C."/>
            <person name="Hall O."/>
            <person name="Minx P."/>
            <person name="Tomlinson C."/>
            <person name="Mitreva M."/>
            <person name="Nelson J."/>
            <person name="Hou S."/>
            <person name="Wollam A."/>
            <person name="Pepin K.H."/>
            <person name="Johnson M."/>
            <person name="Bhonagiri V."/>
            <person name="Nash W.E."/>
            <person name="Warren W."/>
            <person name="Chinwalla A."/>
            <person name="Mardis E.R."/>
            <person name="Wilson R.K."/>
        </authorList>
    </citation>
    <scope>NUCLEOTIDE SEQUENCE [LARGE SCALE GENOMIC DNA]</scope>
    <source>
        <strain evidence="2">ATCC 35185 / DSM 20758 / VPI D19B-28</strain>
    </source>
</reference>
<dbReference type="EMBL" id="ACKP02000039">
    <property type="protein sequence ID" value="EEX76942.1"/>
    <property type="molecule type" value="Genomic_DNA"/>
</dbReference>